<gene>
    <name evidence="2" type="ORF">SAMN05444392_101459</name>
</gene>
<keyword evidence="3" id="KW-1185">Reference proteome</keyword>
<protein>
    <submittedName>
        <fullName evidence="2">Uncharacterized protein</fullName>
    </submittedName>
</protein>
<dbReference type="AlphaFoldDB" id="A0A1M4TGU6"/>
<dbReference type="STRING" id="112248.SAMN05444392_101459"/>
<sequence>MINLMIVITLLILINFLVTLARLQKRKWLRITLFIIAGLLLLPSFLFGLKAII</sequence>
<keyword evidence="1" id="KW-0472">Membrane</keyword>
<dbReference type="EMBL" id="FQVL01000001">
    <property type="protein sequence ID" value="SHE43638.1"/>
    <property type="molecule type" value="Genomic_DNA"/>
</dbReference>
<dbReference type="RefSeq" id="WP_175552257.1">
    <property type="nucleotide sequence ID" value="NZ_FQVL01000001.1"/>
</dbReference>
<dbReference type="Proteomes" id="UP000184476">
    <property type="component" value="Unassembled WGS sequence"/>
</dbReference>
<evidence type="ECO:0000256" key="1">
    <source>
        <dbReference type="SAM" id="Phobius"/>
    </source>
</evidence>
<keyword evidence="1" id="KW-1133">Transmembrane helix</keyword>
<reference evidence="2 3" key="1">
    <citation type="submission" date="2016-11" db="EMBL/GenBank/DDBJ databases">
        <authorList>
            <person name="Jaros S."/>
            <person name="Januszkiewicz K."/>
            <person name="Wedrychowicz H."/>
        </authorList>
    </citation>
    <scope>NUCLEOTIDE SEQUENCE [LARGE SCALE GENOMIC DNA]</scope>
    <source>
        <strain evidence="2 3">DSM 44666</strain>
    </source>
</reference>
<evidence type="ECO:0000313" key="3">
    <source>
        <dbReference type="Proteomes" id="UP000184476"/>
    </source>
</evidence>
<keyword evidence="1" id="KW-0812">Transmembrane</keyword>
<name>A0A1M4TGU6_9BACL</name>
<accession>A0A1M4TGU6</accession>
<feature type="transmembrane region" description="Helical" evidence="1">
    <location>
        <begin position="31"/>
        <end position="49"/>
    </location>
</feature>
<evidence type="ECO:0000313" key="2">
    <source>
        <dbReference type="EMBL" id="SHE43638.1"/>
    </source>
</evidence>
<proteinExistence type="predicted"/>
<organism evidence="2 3">
    <name type="scientific">Seinonella peptonophila</name>
    <dbReference type="NCBI Taxonomy" id="112248"/>
    <lineage>
        <taxon>Bacteria</taxon>
        <taxon>Bacillati</taxon>
        <taxon>Bacillota</taxon>
        <taxon>Bacilli</taxon>
        <taxon>Bacillales</taxon>
        <taxon>Thermoactinomycetaceae</taxon>
        <taxon>Seinonella</taxon>
    </lineage>
</organism>